<proteinExistence type="predicted"/>
<dbReference type="EMBL" id="JAUOTP010000006">
    <property type="protein sequence ID" value="MDO6415501.1"/>
    <property type="molecule type" value="Genomic_DNA"/>
</dbReference>
<dbReference type="Proteomes" id="UP001169764">
    <property type="component" value="Unassembled WGS sequence"/>
</dbReference>
<gene>
    <name evidence="1" type="ORF">Q4F19_14000</name>
</gene>
<accession>A0ABT8YAZ5</accession>
<organism evidence="1 2">
    <name type="scientific">Sphingomonas natans</name>
    <dbReference type="NCBI Taxonomy" id="3063330"/>
    <lineage>
        <taxon>Bacteria</taxon>
        <taxon>Pseudomonadati</taxon>
        <taxon>Pseudomonadota</taxon>
        <taxon>Alphaproteobacteria</taxon>
        <taxon>Sphingomonadales</taxon>
        <taxon>Sphingomonadaceae</taxon>
        <taxon>Sphingomonas</taxon>
    </lineage>
</organism>
<evidence type="ECO:0000313" key="1">
    <source>
        <dbReference type="EMBL" id="MDO6415501.1"/>
    </source>
</evidence>
<reference evidence="1" key="1">
    <citation type="submission" date="2023-07" db="EMBL/GenBank/DDBJ databases">
        <authorList>
            <person name="Kim M."/>
        </authorList>
    </citation>
    <scope>NUCLEOTIDE SEQUENCE</scope>
    <source>
        <strain evidence="1">BIUV-7</strain>
    </source>
</reference>
<keyword evidence="2" id="KW-1185">Reference proteome</keyword>
<evidence type="ECO:0000313" key="2">
    <source>
        <dbReference type="Proteomes" id="UP001169764"/>
    </source>
</evidence>
<name>A0ABT8YAZ5_9SPHN</name>
<sequence length="69" mass="7573">MSETPLDAALARLDRAVTRIERANPPAPTASPGLAVAYAELDERHGLLRLRIQETIERLDALIDHETNG</sequence>
<dbReference type="RefSeq" id="WP_303543560.1">
    <property type="nucleotide sequence ID" value="NZ_JAUOTP010000006.1"/>
</dbReference>
<comment type="caution">
    <text evidence="1">The sequence shown here is derived from an EMBL/GenBank/DDBJ whole genome shotgun (WGS) entry which is preliminary data.</text>
</comment>
<protein>
    <submittedName>
        <fullName evidence="1">Uncharacterized protein</fullName>
    </submittedName>
</protein>